<protein>
    <submittedName>
        <fullName evidence="1">AzlC family ABC transporter permease</fullName>
    </submittedName>
</protein>
<sequence length="260" mass="26952">MPLRLRSFFRGLQASLPIAAGYLPIAFSFGLVALASGLSAWQGVLVSLVIYAGASQFVLASLVASGAGALALLSTVLVMNLRHVFYGAPTLARLWPPGAAPRWPVPLLGWGLTDEVFVAAQGRLERVAVPEREDWYLGLQLGAYATWVGGTVLGVSGGRWLGDAAWLQASIGFVLPALFLGLVIELWPARAGAAVSLEEPAAGGVVDDVSARALFLRVAGVSLAVSAAALTLLPSHWALLAGMLAGAASSLWGGARRSRS</sequence>
<gene>
    <name evidence="1" type="ORF">RV045_01565</name>
</gene>
<name>A0ACC6NYU3_9BURK</name>
<accession>A0ACC6NYU3</accession>
<dbReference type="Proteomes" id="UP001364695">
    <property type="component" value="Unassembled WGS sequence"/>
</dbReference>
<proteinExistence type="predicted"/>
<comment type="caution">
    <text evidence="1">The sequence shown here is derived from an EMBL/GenBank/DDBJ whole genome shotgun (WGS) entry which is preliminary data.</text>
</comment>
<evidence type="ECO:0000313" key="2">
    <source>
        <dbReference type="Proteomes" id="UP001364695"/>
    </source>
</evidence>
<keyword evidence="2" id="KW-1185">Reference proteome</keyword>
<reference evidence="1" key="1">
    <citation type="submission" date="2023-10" db="EMBL/GenBank/DDBJ databases">
        <title>Amphibacter perezi, gen. nov., sp. nov. a novel taxa of the family Comamonadaceae, class Betaproteobacteria isolated from the skin microbiota of Pelophylax perezi from different populations.</title>
        <authorList>
            <person name="Costa S."/>
            <person name="Proenca D.N."/>
            <person name="Lopes I."/>
            <person name="Morais P.V."/>
        </authorList>
    </citation>
    <scope>NUCLEOTIDE SEQUENCE</scope>
    <source>
        <strain evidence="1">SL12-8</strain>
    </source>
</reference>
<evidence type="ECO:0000313" key="1">
    <source>
        <dbReference type="EMBL" id="MEJ7137117.1"/>
    </source>
</evidence>
<dbReference type="EMBL" id="JAWDIE010000002">
    <property type="protein sequence ID" value="MEJ7137117.1"/>
    <property type="molecule type" value="Genomic_DNA"/>
</dbReference>
<organism evidence="1 2">
    <name type="scientific">Amphibiibacter pelophylacis</name>
    <dbReference type="NCBI Taxonomy" id="1799477"/>
    <lineage>
        <taxon>Bacteria</taxon>
        <taxon>Pseudomonadati</taxon>
        <taxon>Pseudomonadota</taxon>
        <taxon>Betaproteobacteria</taxon>
        <taxon>Burkholderiales</taxon>
        <taxon>Sphaerotilaceae</taxon>
        <taxon>Amphibiibacter</taxon>
    </lineage>
</organism>